<evidence type="ECO:0000313" key="2">
    <source>
        <dbReference type="Proteomes" id="UP000645462"/>
    </source>
</evidence>
<proteinExistence type="predicted"/>
<name>A0ABQ1L4K7_9RHOB</name>
<comment type="caution">
    <text evidence="1">The sequence shown here is derived from an EMBL/GenBank/DDBJ whole genome shotgun (WGS) entry which is preliminary data.</text>
</comment>
<keyword evidence="2" id="KW-1185">Reference proteome</keyword>
<gene>
    <name evidence="1" type="ORF">GCM10011363_39370</name>
</gene>
<evidence type="ECO:0000313" key="1">
    <source>
        <dbReference type="EMBL" id="GGC18836.1"/>
    </source>
</evidence>
<protein>
    <submittedName>
        <fullName evidence="1">Uncharacterized protein</fullName>
    </submittedName>
</protein>
<sequence length="85" mass="9325">MTESATMEYLSGQIMAQNTLIHVLFGECVIDDPEDGLGLRDALTAALRNVRRSNDGSGDEQLGCIEILEEAIEALECMRLDPARK</sequence>
<dbReference type="RefSeq" id="WP_229747931.1">
    <property type="nucleotide sequence ID" value="NZ_BMFC01000015.1"/>
</dbReference>
<dbReference type="EMBL" id="BMFC01000015">
    <property type="protein sequence ID" value="GGC18836.1"/>
    <property type="molecule type" value="Genomic_DNA"/>
</dbReference>
<dbReference type="Proteomes" id="UP000645462">
    <property type="component" value="Unassembled WGS sequence"/>
</dbReference>
<accession>A0ABQ1L4K7</accession>
<organism evidence="1 2">
    <name type="scientific">Marivita lacus</name>
    <dbReference type="NCBI Taxonomy" id="1323742"/>
    <lineage>
        <taxon>Bacteria</taxon>
        <taxon>Pseudomonadati</taxon>
        <taxon>Pseudomonadota</taxon>
        <taxon>Alphaproteobacteria</taxon>
        <taxon>Rhodobacterales</taxon>
        <taxon>Roseobacteraceae</taxon>
        <taxon>Marivita</taxon>
    </lineage>
</organism>
<reference evidence="2" key="1">
    <citation type="journal article" date="2019" name="Int. J. Syst. Evol. Microbiol.">
        <title>The Global Catalogue of Microorganisms (GCM) 10K type strain sequencing project: providing services to taxonomists for standard genome sequencing and annotation.</title>
        <authorList>
            <consortium name="The Broad Institute Genomics Platform"/>
            <consortium name="The Broad Institute Genome Sequencing Center for Infectious Disease"/>
            <person name="Wu L."/>
            <person name="Ma J."/>
        </authorList>
    </citation>
    <scope>NUCLEOTIDE SEQUENCE [LARGE SCALE GENOMIC DNA]</scope>
    <source>
        <strain evidence="2">CGMCC 1.12478</strain>
    </source>
</reference>